<feature type="domain" description="GP-PDE" evidence="1">
    <location>
        <begin position="32"/>
        <end position="280"/>
    </location>
</feature>
<keyword evidence="3" id="KW-1185">Reference proteome</keyword>
<dbReference type="InterPro" id="IPR030395">
    <property type="entry name" value="GP_PDE_dom"/>
</dbReference>
<comment type="caution">
    <text evidence="2">The sequence shown here is derived from an EMBL/GenBank/DDBJ whole genome shotgun (WGS) entry which is preliminary data.</text>
</comment>
<dbReference type="SUPFAM" id="SSF51695">
    <property type="entry name" value="PLC-like phosphodiesterases"/>
    <property type="match status" value="1"/>
</dbReference>
<dbReference type="Gene3D" id="3.20.20.190">
    <property type="entry name" value="Phosphatidylinositol (PI) phosphodiesterase"/>
    <property type="match status" value="1"/>
</dbReference>
<evidence type="ECO:0000313" key="2">
    <source>
        <dbReference type="EMBL" id="ETX02599.1"/>
    </source>
</evidence>
<dbReference type="GO" id="GO:0008081">
    <property type="term" value="F:phosphoric diester hydrolase activity"/>
    <property type="evidence" value="ECO:0007669"/>
    <property type="project" value="InterPro"/>
</dbReference>
<organism evidence="2 3">
    <name type="scientific">Entotheonella factor</name>
    <dbReference type="NCBI Taxonomy" id="1429438"/>
    <lineage>
        <taxon>Bacteria</taxon>
        <taxon>Pseudomonadati</taxon>
        <taxon>Nitrospinota/Tectimicrobiota group</taxon>
        <taxon>Candidatus Tectimicrobiota</taxon>
        <taxon>Candidatus Entotheonellia</taxon>
        <taxon>Candidatus Entotheonellales</taxon>
        <taxon>Candidatus Entotheonellaceae</taxon>
        <taxon>Candidatus Entotheonella</taxon>
    </lineage>
</organism>
<accession>W4LWV9</accession>
<gene>
    <name evidence="2" type="ORF">ETSY1_03035</name>
</gene>
<dbReference type="Pfam" id="PF03009">
    <property type="entry name" value="GDPD"/>
    <property type="match status" value="1"/>
</dbReference>
<name>W4LWV9_ENTF1</name>
<evidence type="ECO:0000259" key="1">
    <source>
        <dbReference type="PROSITE" id="PS51704"/>
    </source>
</evidence>
<evidence type="ECO:0000313" key="3">
    <source>
        <dbReference type="Proteomes" id="UP000019141"/>
    </source>
</evidence>
<dbReference type="HOGENOM" id="CLU_030006_3_6_7"/>
<protein>
    <recommendedName>
        <fullName evidence="1">GP-PDE domain-containing protein</fullName>
    </recommendedName>
</protein>
<dbReference type="PROSITE" id="PS51704">
    <property type="entry name" value="GP_PDE"/>
    <property type="match status" value="1"/>
</dbReference>
<reference evidence="2 3" key="1">
    <citation type="journal article" date="2014" name="Nature">
        <title>An environmental bacterial taxon with a large and distinct metabolic repertoire.</title>
        <authorList>
            <person name="Wilson M.C."/>
            <person name="Mori T."/>
            <person name="Ruckert C."/>
            <person name="Uria A.R."/>
            <person name="Helf M.J."/>
            <person name="Takada K."/>
            <person name="Gernert C."/>
            <person name="Steffens U.A."/>
            <person name="Heycke N."/>
            <person name="Schmitt S."/>
            <person name="Rinke C."/>
            <person name="Helfrich E.J."/>
            <person name="Brachmann A.O."/>
            <person name="Gurgui C."/>
            <person name="Wakimoto T."/>
            <person name="Kracht M."/>
            <person name="Crusemann M."/>
            <person name="Hentschel U."/>
            <person name="Abe I."/>
            <person name="Matsunaga S."/>
            <person name="Kalinowski J."/>
            <person name="Takeyama H."/>
            <person name="Piel J."/>
        </authorList>
    </citation>
    <scope>NUCLEOTIDE SEQUENCE [LARGE SCALE GENOMIC DNA]</scope>
    <source>
        <strain evidence="3">TSY1</strain>
    </source>
</reference>
<dbReference type="PATRIC" id="fig|1429438.4.peg.769"/>
<dbReference type="InterPro" id="IPR017946">
    <property type="entry name" value="PLC-like_Pdiesterase_TIM-brl"/>
</dbReference>
<sequence>MDDRRVYRWVAALILSMLSVEFDQDRHAMNRPLRVAHRGGAGLAPENTLAAFRQGLAFKADAVELDLHMSRDGALIVTHDPDLTRVTGTAGNIHEFTLAQLQQLNAAATYKDKTMEPQRIPTLQDVLELVRGHAKVQIEIKVRADDTRYAGIEAKVVDAVRHYDMIDDAAVISFDFPTLRDINALEPRLQTCALCSIPYFARFGLRRDHAKAVEDIASQGFRCVGAKHTTMTERLFRAFRARDIQVGVWTVNSEADIRKFAAMGVHFITSDRPDLLQKWVLDAK</sequence>
<dbReference type="EMBL" id="AZHW01000126">
    <property type="protein sequence ID" value="ETX02599.1"/>
    <property type="molecule type" value="Genomic_DNA"/>
</dbReference>
<dbReference type="GO" id="GO:0006629">
    <property type="term" value="P:lipid metabolic process"/>
    <property type="evidence" value="ECO:0007669"/>
    <property type="project" value="InterPro"/>
</dbReference>
<proteinExistence type="predicted"/>
<dbReference type="Proteomes" id="UP000019141">
    <property type="component" value="Unassembled WGS sequence"/>
</dbReference>
<dbReference type="AlphaFoldDB" id="W4LWV9"/>
<dbReference type="PANTHER" id="PTHR46211:SF1">
    <property type="entry name" value="GLYCEROPHOSPHODIESTER PHOSPHODIESTERASE, CYTOPLASMIC"/>
    <property type="match status" value="1"/>
</dbReference>
<dbReference type="PANTHER" id="PTHR46211">
    <property type="entry name" value="GLYCEROPHOSPHORYL DIESTER PHOSPHODIESTERASE"/>
    <property type="match status" value="1"/>
</dbReference>